<keyword evidence="7" id="KW-1185">Reference proteome</keyword>
<dbReference type="EMBL" id="JBHSML010000014">
    <property type="protein sequence ID" value="MFC5518500.1"/>
    <property type="molecule type" value="Genomic_DNA"/>
</dbReference>
<dbReference type="RefSeq" id="WP_266344731.1">
    <property type="nucleotide sequence ID" value="NZ_JAPKNH010000005.1"/>
</dbReference>
<evidence type="ECO:0000313" key="7">
    <source>
        <dbReference type="Proteomes" id="UP001596150"/>
    </source>
</evidence>
<dbReference type="Pfam" id="PF03466">
    <property type="entry name" value="LysR_substrate"/>
    <property type="match status" value="1"/>
</dbReference>
<reference evidence="7" key="1">
    <citation type="journal article" date="2019" name="Int. J. Syst. Evol. Microbiol.">
        <title>The Global Catalogue of Microorganisms (GCM) 10K type strain sequencing project: providing services to taxonomists for standard genome sequencing and annotation.</title>
        <authorList>
            <consortium name="The Broad Institute Genomics Platform"/>
            <consortium name="The Broad Institute Genome Sequencing Center for Infectious Disease"/>
            <person name="Wu L."/>
            <person name="Ma J."/>
        </authorList>
    </citation>
    <scope>NUCLEOTIDE SEQUENCE [LARGE SCALE GENOMIC DNA]</scope>
    <source>
        <strain evidence="7">KACC 12633</strain>
    </source>
</reference>
<organism evidence="6 7">
    <name type="scientific">Kaistia terrae</name>
    <dbReference type="NCBI Taxonomy" id="537017"/>
    <lineage>
        <taxon>Bacteria</taxon>
        <taxon>Pseudomonadati</taxon>
        <taxon>Pseudomonadota</taxon>
        <taxon>Alphaproteobacteria</taxon>
        <taxon>Hyphomicrobiales</taxon>
        <taxon>Kaistiaceae</taxon>
        <taxon>Kaistia</taxon>
    </lineage>
</organism>
<dbReference type="InterPro" id="IPR036390">
    <property type="entry name" value="WH_DNA-bd_sf"/>
</dbReference>
<feature type="domain" description="HTH lysR-type" evidence="5">
    <location>
        <begin position="1"/>
        <end position="58"/>
    </location>
</feature>
<dbReference type="PROSITE" id="PS50931">
    <property type="entry name" value="HTH_LYSR"/>
    <property type="match status" value="1"/>
</dbReference>
<dbReference type="Pfam" id="PF00126">
    <property type="entry name" value="HTH_1"/>
    <property type="match status" value="1"/>
</dbReference>
<dbReference type="InterPro" id="IPR000847">
    <property type="entry name" value="LysR_HTH_N"/>
</dbReference>
<evidence type="ECO:0000259" key="5">
    <source>
        <dbReference type="PROSITE" id="PS50931"/>
    </source>
</evidence>
<keyword evidence="3" id="KW-0238">DNA-binding</keyword>
<comment type="similarity">
    <text evidence="1">Belongs to the LysR transcriptional regulatory family.</text>
</comment>
<comment type="caution">
    <text evidence="6">The sequence shown here is derived from an EMBL/GenBank/DDBJ whole genome shotgun (WGS) entry which is preliminary data.</text>
</comment>
<gene>
    <name evidence="6" type="ORF">ACFPP9_22185</name>
</gene>
<proteinExistence type="inferred from homology"/>
<evidence type="ECO:0000256" key="4">
    <source>
        <dbReference type="ARBA" id="ARBA00023163"/>
    </source>
</evidence>
<accession>A0ABW0Q1R5</accession>
<keyword evidence="4" id="KW-0804">Transcription</keyword>
<dbReference type="PANTHER" id="PTHR30126:SF39">
    <property type="entry name" value="HTH-TYPE TRANSCRIPTIONAL REGULATOR CYSL"/>
    <property type="match status" value="1"/>
</dbReference>
<evidence type="ECO:0000256" key="2">
    <source>
        <dbReference type="ARBA" id="ARBA00023015"/>
    </source>
</evidence>
<dbReference type="InterPro" id="IPR005119">
    <property type="entry name" value="LysR_subst-bd"/>
</dbReference>
<dbReference type="SUPFAM" id="SSF53850">
    <property type="entry name" value="Periplasmic binding protein-like II"/>
    <property type="match status" value="1"/>
</dbReference>
<name>A0ABW0Q1R5_9HYPH</name>
<evidence type="ECO:0000256" key="1">
    <source>
        <dbReference type="ARBA" id="ARBA00009437"/>
    </source>
</evidence>
<dbReference type="InterPro" id="IPR036388">
    <property type="entry name" value="WH-like_DNA-bd_sf"/>
</dbReference>
<dbReference type="Gene3D" id="3.40.190.290">
    <property type="match status" value="1"/>
</dbReference>
<dbReference type="Proteomes" id="UP001596150">
    <property type="component" value="Unassembled WGS sequence"/>
</dbReference>
<protein>
    <submittedName>
        <fullName evidence="6">LysR family transcriptional regulator</fullName>
    </submittedName>
</protein>
<dbReference type="Gene3D" id="1.10.10.10">
    <property type="entry name" value="Winged helix-like DNA-binding domain superfamily/Winged helix DNA-binding domain"/>
    <property type="match status" value="1"/>
</dbReference>
<evidence type="ECO:0000313" key="6">
    <source>
        <dbReference type="EMBL" id="MFC5518500.1"/>
    </source>
</evidence>
<dbReference type="SUPFAM" id="SSF46785">
    <property type="entry name" value="Winged helix' DNA-binding domain"/>
    <property type="match status" value="1"/>
</dbReference>
<dbReference type="CDD" id="cd08420">
    <property type="entry name" value="PBP2_CysL_like"/>
    <property type="match status" value="1"/>
</dbReference>
<evidence type="ECO:0000256" key="3">
    <source>
        <dbReference type="ARBA" id="ARBA00023125"/>
    </source>
</evidence>
<dbReference type="PANTHER" id="PTHR30126">
    <property type="entry name" value="HTH-TYPE TRANSCRIPTIONAL REGULATOR"/>
    <property type="match status" value="1"/>
</dbReference>
<keyword evidence="2" id="KW-0805">Transcription regulation</keyword>
<sequence>MTLDQLRIFIAVAEREHLTRAAEALRLTPSAVSSAIHALETRFDVHLFDRVGRRIELNEAGKIFLVEAKATLARAEAAELALSELGGLMRGTLQIQASQTIASYWLPPALMRLRAAYPSIGIHLEVGNTETVRRAVHDGIAEIGFIEGDIDDPALSTRTVGEDRLIIVTTPGHELARATVVGAREIAATRWVMREKGSGTRSVFETALTARGILPESLTVDLELPSNEAIRAAVEAGHHATVVSELVASPHIEAGKLARVAFEMTPRAFSMVWHKERYRSKAALAFEALLSAP</sequence>